<dbReference type="PANTHER" id="PTHR47209">
    <property type="entry name" value="OS06G0639500 PROTEIN"/>
    <property type="match status" value="1"/>
</dbReference>
<name>A0AAN8UK10_9MAGN</name>
<reference evidence="2 3" key="1">
    <citation type="submission" date="2023-12" db="EMBL/GenBank/DDBJ databases">
        <title>A high-quality genome assembly for Dillenia turbinata (Dilleniales).</title>
        <authorList>
            <person name="Chanderbali A."/>
        </authorList>
    </citation>
    <scope>NUCLEOTIDE SEQUENCE [LARGE SCALE GENOMIC DNA]</scope>
    <source>
        <strain evidence="2">LSX21</strain>
        <tissue evidence="2">Leaf</tissue>
    </source>
</reference>
<dbReference type="Proteomes" id="UP001370490">
    <property type="component" value="Unassembled WGS sequence"/>
</dbReference>
<organism evidence="2 3">
    <name type="scientific">Dillenia turbinata</name>
    <dbReference type="NCBI Taxonomy" id="194707"/>
    <lineage>
        <taxon>Eukaryota</taxon>
        <taxon>Viridiplantae</taxon>
        <taxon>Streptophyta</taxon>
        <taxon>Embryophyta</taxon>
        <taxon>Tracheophyta</taxon>
        <taxon>Spermatophyta</taxon>
        <taxon>Magnoliopsida</taxon>
        <taxon>eudicotyledons</taxon>
        <taxon>Gunneridae</taxon>
        <taxon>Pentapetalae</taxon>
        <taxon>Dilleniales</taxon>
        <taxon>Dilleniaceae</taxon>
        <taxon>Dillenia</taxon>
    </lineage>
</organism>
<dbReference type="InterPro" id="IPR053293">
    <property type="entry name" value="OCM_Kinase"/>
</dbReference>
<evidence type="ECO:0000313" key="2">
    <source>
        <dbReference type="EMBL" id="KAK6912581.1"/>
    </source>
</evidence>
<dbReference type="AlphaFoldDB" id="A0AAN8UK10"/>
<dbReference type="EMBL" id="JBAMMX010000027">
    <property type="protein sequence ID" value="KAK6912581.1"/>
    <property type="molecule type" value="Genomic_DNA"/>
</dbReference>
<keyword evidence="1" id="KW-0472">Membrane</keyword>
<feature type="transmembrane region" description="Helical" evidence="1">
    <location>
        <begin position="82"/>
        <end position="102"/>
    </location>
</feature>
<keyword evidence="3" id="KW-1185">Reference proteome</keyword>
<protein>
    <submittedName>
        <fullName evidence="2">Uncharacterized protein</fullName>
    </submittedName>
</protein>
<evidence type="ECO:0000256" key="1">
    <source>
        <dbReference type="SAM" id="Phobius"/>
    </source>
</evidence>
<sequence>MAEPYCVGLFVRIRASVLGPRFSWPYRRGGAWAPGRIWKILPNGCLVVRFPGRLAIGEENRSYFADPAEADKYQHLEDFHRVVRPLLIALGLFTAIKLGLFAGKKLGRSNSRGSRRKTILK</sequence>
<comment type="caution">
    <text evidence="2">The sequence shown here is derived from an EMBL/GenBank/DDBJ whole genome shotgun (WGS) entry which is preliminary data.</text>
</comment>
<dbReference type="PANTHER" id="PTHR47209:SF1">
    <property type="entry name" value="OS06G0639500 PROTEIN"/>
    <property type="match status" value="1"/>
</dbReference>
<keyword evidence="1" id="KW-1133">Transmembrane helix</keyword>
<accession>A0AAN8UK10</accession>
<proteinExistence type="predicted"/>
<keyword evidence="1" id="KW-0812">Transmembrane</keyword>
<gene>
    <name evidence="2" type="ORF">RJ641_022182</name>
</gene>
<evidence type="ECO:0000313" key="3">
    <source>
        <dbReference type="Proteomes" id="UP001370490"/>
    </source>
</evidence>